<evidence type="ECO:0000259" key="2">
    <source>
        <dbReference type="Pfam" id="PF12647"/>
    </source>
</evidence>
<dbReference type="Proteomes" id="UP000647587">
    <property type="component" value="Unassembled WGS sequence"/>
</dbReference>
<gene>
    <name evidence="3" type="ORF">GCM10008955_11170</name>
</gene>
<organism evidence="3 4">
    <name type="scientific">Deinococcus malanensis</name>
    <dbReference type="NCBI Taxonomy" id="1706855"/>
    <lineage>
        <taxon>Bacteria</taxon>
        <taxon>Thermotogati</taxon>
        <taxon>Deinococcota</taxon>
        <taxon>Deinococci</taxon>
        <taxon>Deinococcales</taxon>
        <taxon>Deinococcaceae</taxon>
        <taxon>Deinococcus</taxon>
    </lineage>
</organism>
<dbReference type="Pfam" id="PF12647">
    <property type="entry name" value="RNHCP"/>
    <property type="match status" value="1"/>
</dbReference>
<protein>
    <submittedName>
        <fullName evidence="3">RNHCP domain-containing protein</fullName>
    </submittedName>
</protein>
<dbReference type="RefSeq" id="WP_189005364.1">
    <property type="nucleotide sequence ID" value="NZ_BMPP01000004.1"/>
</dbReference>
<keyword evidence="4" id="KW-1185">Reference proteome</keyword>
<dbReference type="InterPro" id="IPR024439">
    <property type="entry name" value="RNHCP"/>
</dbReference>
<evidence type="ECO:0000313" key="4">
    <source>
        <dbReference type="Proteomes" id="UP000647587"/>
    </source>
</evidence>
<comment type="caution">
    <text evidence="3">The sequence shown here is derived from an EMBL/GenBank/DDBJ whole genome shotgun (WGS) entry which is preliminary data.</text>
</comment>
<evidence type="ECO:0000313" key="3">
    <source>
        <dbReference type="EMBL" id="GGK19488.1"/>
    </source>
</evidence>
<accession>A0ABQ2ES47</accession>
<evidence type="ECO:0000256" key="1">
    <source>
        <dbReference type="SAM" id="MobiDB-lite"/>
    </source>
</evidence>
<feature type="region of interest" description="Disordered" evidence="1">
    <location>
        <begin position="96"/>
        <end position="119"/>
    </location>
</feature>
<sequence>MTGGPEGGGRRFMVQGTNNPFTCGHCGAQVQPLQNGSVRNHCPACLHSKHVDINPGDRASTCHGLMRPVAVEQSGKKGWLIVHQCQKCGFTGRNKAALDDPQQPDSWDAMIQLSARPPI</sequence>
<reference evidence="4" key="1">
    <citation type="journal article" date="2019" name="Int. J. Syst. Evol. Microbiol.">
        <title>The Global Catalogue of Microorganisms (GCM) 10K type strain sequencing project: providing services to taxonomists for standard genome sequencing and annotation.</title>
        <authorList>
            <consortium name="The Broad Institute Genomics Platform"/>
            <consortium name="The Broad Institute Genome Sequencing Center for Infectious Disease"/>
            <person name="Wu L."/>
            <person name="Ma J."/>
        </authorList>
    </citation>
    <scope>NUCLEOTIDE SEQUENCE [LARGE SCALE GENOMIC DNA]</scope>
    <source>
        <strain evidence="4">JCM 30331</strain>
    </source>
</reference>
<dbReference type="EMBL" id="BMPP01000004">
    <property type="protein sequence ID" value="GGK19488.1"/>
    <property type="molecule type" value="Genomic_DNA"/>
</dbReference>
<feature type="domain" description="RNHCP" evidence="2">
    <location>
        <begin position="19"/>
        <end position="102"/>
    </location>
</feature>
<name>A0ABQ2ES47_9DEIO</name>
<proteinExistence type="predicted"/>